<feature type="compositionally biased region" description="Basic residues" evidence="1">
    <location>
        <begin position="277"/>
        <end position="287"/>
    </location>
</feature>
<comment type="caution">
    <text evidence="2">The sequence shown here is derived from an EMBL/GenBank/DDBJ whole genome shotgun (WGS) entry which is preliminary data.</text>
</comment>
<dbReference type="PANTHER" id="PTHR45691">
    <property type="entry name" value="PROTEIN DIAPHANOUS"/>
    <property type="match status" value="1"/>
</dbReference>
<dbReference type="AlphaFoldDB" id="A0ABD1UGK9"/>
<sequence>MLEDMIKLARERLYDTMDGDEGMKDYSLQADAFGKALSESYSDNVVSFSSFQETPTSVLPEIHEVSNMGVKTSYSPPLLFPQRVQAVRKLNPIDLKRLSFHILPHAADLDSRYVIRLSKKENKEQPDVEAKQHSGVNAVGRDEVVEDCEMTEDMAKTDEVVSDAPDTSEKENSAPGPLPPPPLLPVSLRNKAMFQTSHPPPPPPPLASRNTISFPPPPPPPPPPFLFTSGNPACPPPPPPPMTSRNAALLPPAMGTSKGTLPPPPPPPGLAGANSLRPKKATTKLKRSSQLGNLHRLLKGENRRI</sequence>
<dbReference type="EMBL" id="JBFOLK010000003">
    <property type="protein sequence ID" value="KAL2524176.1"/>
    <property type="molecule type" value="Genomic_DNA"/>
</dbReference>
<dbReference type="Proteomes" id="UP001604336">
    <property type="component" value="Unassembled WGS sequence"/>
</dbReference>
<proteinExistence type="predicted"/>
<name>A0ABD1UGK9_9LAMI</name>
<evidence type="ECO:0000313" key="3">
    <source>
        <dbReference type="Proteomes" id="UP001604336"/>
    </source>
</evidence>
<evidence type="ECO:0000313" key="2">
    <source>
        <dbReference type="EMBL" id="KAL2524176.1"/>
    </source>
</evidence>
<gene>
    <name evidence="2" type="ORF">Adt_09230</name>
</gene>
<feature type="compositionally biased region" description="Pro residues" evidence="1">
    <location>
        <begin position="214"/>
        <end position="225"/>
    </location>
</feature>
<dbReference type="PANTHER" id="PTHR45691:SF6">
    <property type="entry name" value="PROTEIN DIAPHANOUS"/>
    <property type="match status" value="1"/>
</dbReference>
<evidence type="ECO:0000256" key="1">
    <source>
        <dbReference type="SAM" id="MobiDB-lite"/>
    </source>
</evidence>
<feature type="compositionally biased region" description="Pro residues" evidence="1">
    <location>
        <begin position="233"/>
        <end position="242"/>
    </location>
</feature>
<protein>
    <submittedName>
        <fullName evidence="2">Uncharacterized protein</fullName>
    </submittedName>
</protein>
<feature type="region of interest" description="Disordered" evidence="1">
    <location>
        <begin position="121"/>
        <end position="143"/>
    </location>
</feature>
<accession>A0ABD1UGK9</accession>
<organism evidence="2 3">
    <name type="scientific">Abeliophyllum distichum</name>
    <dbReference type="NCBI Taxonomy" id="126358"/>
    <lineage>
        <taxon>Eukaryota</taxon>
        <taxon>Viridiplantae</taxon>
        <taxon>Streptophyta</taxon>
        <taxon>Embryophyta</taxon>
        <taxon>Tracheophyta</taxon>
        <taxon>Spermatophyta</taxon>
        <taxon>Magnoliopsida</taxon>
        <taxon>eudicotyledons</taxon>
        <taxon>Gunneridae</taxon>
        <taxon>Pentapetalae</taxon>
        <taxon>asterids</taxon>
        <taxon>lamiids</taxon>
        <taxon>Lamiales</taxon>
        <taxon>Oleaceae</taxon>
        <taxon>Forsythieae</taxon>
        <taxon>Abeliophyllum</taxon>
    </lineage>
</organism>
<feature type="region of interest" description="Disordered" evidence="1">
    <location>
        <begin position="156"/>
        <end position="305"/>
    </location>
</feature>
<keyword evidence="3" id="KW-1185">Reference proteome</keyword>
<reference evidence="3" key="1">
    <citation type="submission" date="2024-07" db="EMBL/GenBank/DDBJ databases">
        <title>Two chromosome-level genome assemblies of Korean endemic species Abeliophyllum distichum and Forsythia ovata (Oleaceae).</title>
        <authorList>
            <person name="Jang H."/>
        </authorList>
    </citation>
    <scope>NUCLEOTIDE SEQUENCE [LARGE SCALE GENOMIC DNA]</scope>
</reference>
<feature type="compositionally biased region" description="Basic and acidic residues" evidence="1">
    <location>
        <begin position="121"/>
        <end position="132"/>
    </location>
</feature>
<dbReference type="InterPro" id="IPR051412">
    <property type="entry name" value="Formin_Homology_Diaphanous_sf"/>
</dbReference>